<dbReference type="EMBL" id="UZAH01025664">
    <property type="protein sequence ID" value="VDO68265.1"/>
    <property type="molecule type" value="Genomic_DNA"/>
</dbReference>
<dbReference type="WBParaSite" id="HPBE_0000644401-mRNA-1">
    <property type="protein sequence ID" value="HPBE_0000644401-mRNA-1"/>
    <property type="gene ID" value="HPBE_0000644401"/>
</dbReference>
<name>A0A183FHZ2_HELPZ</name>
<sequence length="131" mass="15085">MCDISSPVPSGAFAMDDKKMLYRPAFLLQYLSGRSANEAHLFLQETMKEQAPSRATRINWYRKFDNSDKSLEAQVDHIRRTDRSYSPPAVLDPIFLYANFQTLQILLSPQYTMFFGLLAKSRSCLESHPML</sequence>
<dbReference type="InterPro" id="IPR041426">
    <property type="entry name" value="Mos1_HTH"/>
</dbReference>
<dbReference type="AlphaFoldDB" id="A0A183FHZ2"/>
<gene>
    <name evidence="2" type="ORF">HPBE_LOCUS6445</name>
</gene>
<accession>A0A183FHZ2</accession>
<reference evidence="4" key="2">
    <citation type="submission" date="2019-09" db="UniProtKB">
        <authorList>
            <consortium name="WormBaseParasite"/>
        </authorList>
    </citation>
    <scope>IDENTIFICATION</scope>
</reference>
<dbReference type="Pfam" id="PF17906">
    <property type="entry name" value="HTH_48"/>
    <property type="match status" value="1"/>
</dbReference>
<dbReference type="OrthoDB" id="10017160at2759"/>
<accession>A0A3P8B6G1</accession>
<evidence type="ECO:0000313" key="4">
    <source>
        <dbReference type="WBParaSite" id="HPBE_0000644401-mRNA-1"/>
    </source>
</evidence>
<proteinExistence type="predicted"/>
<organism evidence="3 4">
    <name type="scientific">Heligmosomoides polygyrus</name>
    <name type="common">Parasitic roundworm</name>
    <dbReference type="NCBI Taxonomy" id="6339"/>
    <lineage>
        <taxon>Eukaryota</taxon>
        <taxon>Metazoa</taxon>
        <taxon>Ecdysozoa</taxon>
        <taxon>Nematoda</taxon>
        <taxon>Chromadorea</taxon>
        <taxon>Rhabditida</taxon>
        <taxon>Rhabditina</taxon>
        <taxon>Rhabditomorpha</taxon>
        <taxon>Strongyloidea</taxon>
        <taxon>Heligmosomidae</taxon>
        <taxon>Heligmosomoides</taxon>
    </lineage>
</organism>
<keyword evidence="3" id="KW-1185">Reference proteome</keyword>
<reference evidence="2 3" key="1">
    <citation type="submission" date="2018-11" db="EMBL/GenBank/DDBJ databases">
        <authorList>
            <consortium name="Pathogen Informatics"/>
        </authorList>
    </citation>
    <scope>NUCLEOTIDE SEQUENCE [LARGE SCALE GENOMIC DNA]</scope>
</reference>
<dbReference type="Proteomes" id="UP000050761">
    <property type="component" value="Unassembled WGS sequence"/>
</dbReference>
<dbReference type="Gene3D" id="1.10.10.1450">
    <property type="match status" value="1"/>
</dbReference>
<feature type="domain" description="Mos1 transposase HTH" evidence="1">
    <location>
        <begin position="20"/>
        <end position="66"/>
    </location>
</feature>
<protein>
    <submittedName>
        <fullName evidence="4">HTH_48 domain-containing protein</fullName>
    </submittedName>
</protein>
<evidence type="ECO:0000259" key="1">
    <source>
        <dbReference type="Pfam" id="PF17906"/>
    </source>
</evidence>
<evidence type="ECO:0000313" key="2">
    <source>
        <dbReference type="EMBL" id="VDO68265.1"/>
    </source>
</evidence>
<evidence type="ECO:0000313" key="3">
    <source>
        <dbReference type="Proteomes" id="UP000050761"/>
    </source>
</evidence>